<dbReference type="RefSeq" id="WP_309152098.1">
    <property type="nucleotide sequence ID" value="NZ_CP133568.1"/>
</dbReference>
<accession>A0ABY9P8B4</accession>
<keyword evidence="2" id="KW-0472">Membrane</keyword>
<protein>
    <recommendedName>
        <fullName evidence="5">Structural protein P5</fullName>
    </recommendedName>
</protein>
<name>A0ABY9P8B4_9GAMM</name>
<gene>
    <name evidence="3" type="ORF">RDV84_00255</name>
</gene>
<reference evidence="3 4" key="1">
    <citation type="submission" date="2023-08" db="EMBL/GenBank/DDBJ databases">
        <title>The whole genome sequence of Lysobacter yananisis.</title>
        <authorList>
            <person name="Sun H."/>
        </authorList>
    </citation>
    <scope>NUCLEOTIDE SEQUENCE [LARGE SCALE GENOMIC DNA]</scope>
    <source>
        <strain evidence="3 4">SNNU513</strain>
    </source>
</reference>
<evidence type="ECO:0000256" key="2">
    <source>
        <dbReference type="SAM" id="Phobius"/>
    </source>
</evidence>
<sequence>MSESRGIRNNNPGNIDRRPENKWQGRMPRERMTPAQREENRFEVFATPAWGIRALAVLLINYFDRHDRNSVRKIVGRWAPPNENNTDAYVLAVARAVGVGPDEFVNLHEYRRLRPIVEAIITHENGRQPYSPDVIEEGLRLAGVVNPGGQRLVPAQKVAEATKAQAATAAALTAGAGAALVEGVGQVLPAVQSVNQVAAATSGLPTWIRVAAVLAVVFSVGASLYAWLRLRRARPVQA</sequence>
<evidence type="ECO:0008006" key="5">
    <source>
        <dbReference type="Google" id="ProtNLM"/>
    </source>
</evidence>
<feature type="transmembrane region" description="Helical" evidence="2">
    <location>
        <begin position="207"/>
        <end position="228"/>
    </location>
</feature>
<keyword evidence="2" id="KW-0812">Transmembrane</keyword>
<feature type="compositionally biased region" description="Polar residues" evidence="1">
    <location>
        <begin position="1"/>
        <end position="13"/>
    </location>
</feature>
<dbReference type="EMBL" id="CP133568">
    <property type="protein sequence ID" value="WMT03322.1"/>
    <property type="molecule type" value="Genomic_DNA"/>
</dbReference>
<feature type="compositionally biased region" description="Basic and acidic residues" evidence="1">
    <location>
        <begin position="15"/>
        <end position="36"/>
    </location>
</feature>
<feature type="region of interest" description="Disordered" evidence="1">
    <location>
        <begin position="1"/>
        <end position="36"/>
    </location>
</feature>
<keyword evidence="2" id="KW-1133">Transmembrane helix</keyword>
<evidence type="ECO:0000313" key="3">
    <source>
        <dbReference type="EMBL" id="WMT03322.1"/>
    </source>
</evidence>
<dbReference type="Proteomes" id="UP001229313">
    <property type="component" value="Chromosome"/>
</dbReference>
<proteinExistence type="predicted"/>
<evidence type="ECO:0000313" key="4">
    <source>
        <dbReference type="Proteomes" id="UP001229313"/>
    </source>
</evidence>
<evidence type="ECO:0000256" key="1">
    <source>
        <dbReference type="SAM" id="MobiDB-lite"/>
    </source>
</evidence>
<organism evidence="3 4">
    <name type="scientific">Lysobacter yananisis</name>
    <dbReference type="NCBI Taxonomy" id="1003114"/>
    <lineage>
        <taxon>Bacteria</taxon>
        <taxon>Pseudomonadati</taxon>
        <taxon>Pseudomonadota</taxon>
        <taxon>Gammaproteobacteria</taxon>
        <taxon>Lysobacterales</taxon>
        <taxon>Lysobacteraceae</taxon>
        <taxon>Lysobacter</taxon>
    </lineage>
</organism>
<keyword evidence="4" id="KW-1185">Reference proteome</keyword>